<dbReference type="AlphaFoldDB" id="A0AAX3P148"/>
<evidence type="ECO:0000313" key="3">
    <source>
        <dbReference type="Proteomes" id="UP001214666"/>
    </source>
</evidence>
<gene>
    <name evidence="2" type="ORF">PY771_15820</name>
</gene>
<evidence type="ECO:0000256" key="1">
    <source>
        <dbReference type="SAM" id="Phobius"/>
    </source>
</evidence>
<keyword evidence="1" id="KW-0472">Membrane</keyword>
<evidence type="ECO:0000313" key="2">
    <source>
        <dbReference type="EMBL" id="WEE25122.1"/>
    </source>
</evidence>
<keyword evidence="1" id="KW-1133">Transmembrane helix</keyword>
<reference evidence="2" key="1">
    <citation type="submission" date="2023-02" db="EMBL/GenBank/DDBJ databases">
        <title>The sequence of Aeromonas hydrophila K533.</title>
        <authorList>
            <person name="Luo X."/>
        </authorList>
    </citation>
    <scope>NUCLEOTIDE SEQUENCE</scope>
    <source>
        <strain evidence="2">K533</strain>
    </source>
</reference>
<sequence length="178" mass="20915">MNTNKNKDKLKRISFVSGEDFYFLTYLIIICLKEFSNKKFIFKDHRKLTYLMQIISSSTAVNILIENHNEEILKPFDKEFLFDVYVKASLHQREVYKIVRSLEKNGVVTVIDTEKVDCYNIEILDKVRLESFFDTDIFDRELNNSAILKSYFKSINTLGLDGLIGKVFIKYGLNLWAN</sequence>
<accession>A0AAX3P148</accession>
<name>A0AAX3P148_AERHY</name>
<dbReference type="EMBL" id="CP118942">
    <property type="protein sequence ID" value="WEE25122.1"/>
    <property type="molecule type" value="Genomic_DNA"/>
</dbReference>
<protein>
    <submittedName>
        <fullName evidence="2">Uncharacterized protein</fullName>
    </submittedName>
</protein>
<proteinExistence type="predicted"/>
<dbReference type="Proteomes" id="UP001214666">
    <property type="component" value="Chromosome"/>
</dbReference>
<dbReference type="RefSeq" id="WP_275115575.1">
    <property type="nucleotide sequence ID" value="NZ_CP118942.1"/>
</dbReference>
<keyword evidence="1" id="KW-0812">Transmembrane</keyword>
<feature type="transmembrane region" description="Helical" evidence="1">
    <location>
        <begin position="20"/>
        <end position="36"/>
    </location>
</feature>
<organism evidence="2 3">
    <name type="scientific">Aeromonas hydrophila</name>
    <dbReference type="NCBI Taxonomy" id="644"/>
    <lineage>
        <taxon>Bacteria</taxon>
        <taxon>Pseudomonadati</taxon>
        <taxon>Pseudomonadota</taxon>
        <taxon>Gammaproteobacteria</taxon>
        <taxon>Aeromonadales</taxon>
        <taxon>Aeromonadaceae</taxon>
        <taxon>Aeromonas</taxon>
    </lineage>
</organism>